<dbReference type="Proteomes" id="UP001139409">
    <property type="component" value="Unassembled WGS sequence"/>
</dbReference>
<name>A0A9X1L1B7_9BACT</name>
<evidence type="ECO:0000313" key="2">
    <source>
        <dbReference type="EMBL" id="MCA6078062.1"/>
    </source>
</evidence>
<gene>
    <name evidence="2" type="ORF">LDX50_24520</name>
</gene>
<dbReference type="AlphaFoldDB" id="A0A9X1L1B7"/>
<accession>A0A9X1L1B7</accession>
<evidence type="ECO:0000313" key="3">
    <source>
        <dbReference type="Proteomes" id="UP001139409"/>
    </source>
</evidence>
<proteinExistence type="predicted"/>
<keyword evidence="3" id="KW-1185">Reference proteome</keyword>
<evidence type="ECO:0000256" key="1">
    <source>
        <dbReference type="SAM" id="MobiDB-lite"/>
    </source>
</evidence>
<dbReference type="EMBL" id="JAIXNE010000005">
    <property type="protein sequence ID" value="MCA6078062.1"/>
    <property type="molecule type" value="Genomic_DNA"/>
</dbReference>
<reference evidence="2" key="1">
    <citation type="submission" date="2021-09" db="EMBL/GenBank/DDBJ databases">
        <title>Fulvivirga sp. isolated from coastal sediment.</title>
        <authorList>
            <person name="Yu H."/>
        </authorList>
    </citation>
    <scope>NUCLEOTIDE SEQUENCE</scope>
    <source>
        <strain evidence="2">1062</strain>
    </source>
</reference>
<organism evidence="2 3">
    <name type="scientific">Fulvivirga sedimenti</name>
    <dbReference type="NCBI Taxonomy" id="2879465"/>
    <lineage>
        <taxon>Bacteria</taxon>
        <taxon>Pseudomonadati</taxon>
        <taxon>Bacteroidota</taxon>
        <taxon>Cytophagia</taxon>
        <taxon>Cytophagales</taxon>
        <taxon>Fulvivirgaceae</taxon>
        <taxon>Fulvivirga</taxon>
    </lineage>
</organism>
<comment type="caution">
    <text evidence="2">The sequence shown here is derived from an EMBL/GenBank/DDBJ whole genome shotgun (WGS) entry which is preliminary data.</text>
</comment>
<protein>
    <submittedName>
        <fullName evidence="2">Uncharacterized protein</fullName>
    </submittedName>
</protein>
<sequence>MKFRDYLVDKKIDPAAFAKSEPARFSEFSKAFAQMHPNSFTMQKLFLINSIRRLYPLPADQWVKADKRTEKASAPVLAKPASKIAQDVKKPSRPVIKPKPIIKKK</sequence>
<dbReference type="RefSeq" id="WP_225699203.1">
    <property type="nucleotide sequence ID" value="NZ_JAIXNE010000005.1"/>
</dbReference>
<feature type="region of interest" description="Disordered" evidence="1">
    <location>
        <begin position="83"/>
        <end position="105"/>
    </location>
</feature>